<evidence type="ECO:0000313" key="2">
    <source>
        <dbReference type="EMBL" id="QPH90273.1"/>
    </source>
</evidence>
<gene>
    <name evidence="2" type="ORF">CVT00_01645</name>
</gene>
<reference evidence="2 3" key="1">
    <citation type="journal article" date="2018" name="Emerg. Microbes Infect.">
        <title>Genomic analysis of oral Campylobacter concisus strains identified a potential bacterial molecular marker associated with active Crohn's disease.</title>
        <authorList>
            <person name="Liu F."/>
            <person name="Ma R."/>
            <person name="Tay C.Y.A."/>
            <person name="Octavia S."/>
            <person name="Lan R."/>
            <person name="Chung H.K.L."/>
            <person name="Riordan S.M."/>
            <person name="Grimm M.C."/>
            <person name="Leong R.W."/>
            <person name="Tanaka M.M."/>
            <person name="Connor S."/>
            <person name="Zhang L."/>
        </authorList>
    </citation>
    <scope>NUCLEOTIDE SEQUENCE [LARGE SCALE GENOMIC DNA]</scope>
    <source>
        <strain evidence="2 3">P1CDO2</strain>
    </source>
</reference>
<dbReference type="RefSeq" id="WP_103647397.1">
    <property type="nucleotide sequence ID" value="NZ_CABPVE010000001.1"/>
</dbReference>
<sequence length="71" mass="7715">MENNNRNIFALNGISGFLIAVVLLLSILAVLTYVGIGLQKEVATKPYSLKDAASIEMKSVDNAKHVIVKEK</sequence>
<name>A0A7S9REM1_9BACT</name>
<evidence type="ECO:0000313" key="3">
    <source>
        <dbReference type="Proteomes" id="UP000594508"/>
    </source>
</evidence>
<dbReference type="EMBL" id="CP060707">
    <property type="protein sequence ID" value="QPH90273.1"/>
    <property type="molecule type" value="Genomic_DNA"/>
</dbReference>
<dbReference type="Pfam" id="PF13179">
    <property type="entry name" value="DUF4006"/>
    <property type="match status" value="1"/>
</dbReference>
<organism evidence="2 3">
    <name type="scientific">Campylobacter concisus</name>
    <dbReference type="NCBI Taxonomy" id="199"/>
    <lineage>
        <taxon>Bacteria</taxon>
        <taxon>Pseudomonadati</taxon>
        <taxon>Campylobacterota</taxon>
        <taxon>Epsilonproteobacteria</taxon>
        <taxon>Campylobacterales</taxon>
        <taxon>Campylobacteraceae</taxon>
        <taxon>Campylobacter</taxon>
    </lineage>
</organism>
<dbReference type="InterPro" id="IPR025065">
    <property type="entry name" value="DUF4006"/>
</dbReference>
<keyword evidence="1" id="KW-0472">Membrane</keyword>
<keyword evidence="1" id="KW-1133">Transmembrane helix</keyword>
<feature type="transmembrane region" description="Helical" evidence="1">
    <location>
        <begin position="14"/>
        <end position="36"/>
    </location>
</feature>
<proteinExistence type="predicted"/>
<accession>A0A7S9REM1</accession>
<protein>
    <submittedName>
        <fullName evidence="2">DUF4006 family protein</fullName>
    </submittedName>
</protein>
<dbReference type="Proteomes" id="UP000594508">
    <property type="component" value="Chromosome"/>
</dbReference>
<dbReference type="AlphaFoldDB" id="A0A7S9REM1"/>
<keyword evidence="1" id="KW-0812">Transmembrane</keyword>
<evidence type="ECO:0000256" key="1">
    <source>
        <dbReference type="SAM" id="Phobius"/>
    </source>
</evidence>